<dbReference type="PANTHER" id="PTHR31851">
    <property type="entry name" value="FE(2+)/MN(2+) TRANSPORTER PCL1"/>
    <property type="match status" value="1"/>
</dbReference>
<keyword evidence="5 6" id="KW-0472">Membrane</keyword>
<feature type="transmembrane region" description="Helical" evidence="6">
    <location>
        <begin position="102"/>
        <end position="123"/>
    </location>
</feature>
<evidence type="ECO:0008006" key="9">
    <source>
        <dbReference type="Google" id="ProtNLM"/>
    </source>
</evidence>
<keyword evidence="3 6" id="KW-0812">Transmembrane</keyword>
<keyword evidence="8" id="KW-1185">Reference proteome</keyword>
<dbReference type="Pfam" id="PF01988">
    <property type="entry name" value="VIT1"/>
    <property type="match status" value="1"/>
</dbReference>
<evidence type="ECO:0000256" key="5">
    <source>
        <dbReference type="ARBA" id="ARBA00023136"/>
    </source>
</evidence>
<evidence type="ECO:0000256" key="4">
    <source>
        <dbReference type="ARBA" id="ARBA00022989"/>
    </source>
</evidence>
<keyword evidence="4 6" id="KW-1133">Transmembrane helix</keyword>
<dbReference type="Proteomes" id="UP001344447">
    <property type="component" value="Unassembled WGS sequence"/>
</dbReference>
<evidence type="ECO:0000256" key="2">
    <source>
        <dbReference type="ARBA" id="ARBA00007049"/>
    </source>
</evidence>
<feature type="transmembrane region" description="Helical" evidence="6">
    <location>
        <begin position="279"/>
        <end position="300"/>
    </location>
</feature>
<evidence type="ECO:0000313" key="7">
    <source>
        <dbReference type="EMBL" id="KAK5578110.1"/>
    </source>
</evidence>
<sequence length="304" mass="34935">MIGRPSITLRTRNLSVATNAFKANDSNKSKEAHEIRKIDDEPHKSNSFKKNSIKYLKVAISIGGYALIFSISTLIALISFFDRQQKQQNVDMNNINLENDSNFKIVYITTVIIIGCGIGLSLIEASSRKIEYNFYESEKKREVWEYDNYVEGEQREMVELYSLKGMEENDAIKVVELLSKYKDLFVDIMMTEELNLLPVELLLSPVHTAISTFFSFIVFGMAPLLPFYICTYYYYQIYQININRNLLLSLLIVIVELLLFIIGSFKSKYYTGDWRVEGFISSITGIVSIIVSFFLGEALYSMLS</sequence>
<evidence type="ECO:0000256" key="1">
    <source>
        <dbReference type="ARBA" id="ARBA00004127"/>
    </source>
</evidence>
<name>A0AAN7TZB2_9MYCE</name>
<feature type="transmembrane region" description="Helical" evidence="6">
    <location>
        <begin position="213"/>
        <end position="235"/>
    </location>
</feature>
<comment type="similarity">
    <text evidence="2">Belongs to the CCC1 family.</text>
</comment>
<dbReference type="GO" id="GO:0030026">
    <property type="term" value="P:intracellular manganese ion homeostasis"/>
    <property type="evidence" value="ECO:0007669"/>
    <property type="project" value="InterPro"/>
</dbReference>
<organism evidence="7 8">
    <name type="scientific">Dictyostelium firmibasis</name>
    <dbReference type="NCBI Taxonomy" id="79012"/>
    <lineage>
        <taxon>Eukaryota</taxon>
        <taxon>Amoebozoa</taxon>
        <taxon>Evosea</taxon>
        <taxon>Eumycetozoa</taxon>
        <taxon>Dictyostelia</taxon>
        <taxon>Dictyosteliales</taxon>
        <taxon>Dictyosteliaceae</taxon>
        <taxon>Dictyostelium</taxon>
    </lineage>
</organism>
<dbReference type="EMBL" id="JAVFKY010000004">
    <property type="protein sequence ID" value="KAK5578110.1"/>
    <property type="molecule type" value="Genomic_DNA"/>
</dbReference>
<evidence type="ECO:0000256" key="6">
    <source>
        <dbReference type="SAM" id="Phobius"/>
    </source>
</evidence>
<proteinExistence type="inferred from homology"/>
<evidence type="ECO:0000313" key="8">
    <source>
        <dbReference type="Proteomes" id="UP001344447"/>
    </source>
</evidence>
<accession>A0AAN7TZB2</accession>
<dbReference type="GO" id="GO:0012505">
    <property type="term" value="C:endomembrane system"/>
    <property type="evidence" value="ECO:0007669"/>
    <property type="project" value="UniProtKB-SubCell"/>
</dbReference>
<feature type="transmembrane region" description="Helical" evidence="6">
    <location>
        <begin position="247"/>
        <end position="267"/>
    </location>
</feature>
<comment type="caution">
    <text evidence="7">The sequence shown here is derived from an EMBL/GenBank/DDBJ whole genome shotgun (WGS) entry which is preliminary data.</text>
</comment>
<dbReference type="GO" id="GO:0005384">
    <property type="term" value="F:manganese ion transmembrane transporter activity"/>
    <property type="evidence" value="ECO:0007669"/>
    <property type="project" value="InterPro"/>
</dbReference>
<comment type="subcellular location">
    <subcellularLocation>
        <location evidence="1">Endomembrane system</location>
        <topology evidence="1">Multi-pass membrane protein</topology>
    </subcellularLocation>
</comment>
<dbReference type="InterPro" id="IPR008217">
    <property type="entry name" value="Ccc1_fam"/>
</dbReference>
<reference evidence="7 8" key="1">
    <citation type="submission" date="2023-11" db="EMBL/GenBank/DDBJ databases">
        <title>Dfirmibasis_genome.</title>
        <authorList>
            <person name="Edelbroek B."/>
            <person name="Kjellin J."/>
            <person name="Jerlstrom-Hultqvist J."/>
            <person name="Soderbom F."/>
        </authorList>
    </citation>
    <scope>NUCLEOTIDE SEQUENCE [LARGE SCALE GENOMIC DNA]</scope>
    <source>
        <strain evidence="7 8">TNS-C-14</strain>
    </source>
</reference>
<gene>
    <name evidence="7" type="ORF">RB653_003063</name>
</gene>
<feature type="transmembrane region" description="Helical" evidence="6">
    <location>
        <begin position="58"/>
        <end position="81"/>
    </location>
</feature>
<dbReference type="AlphaFoldDB" id="A0AAN7TZB2"/>
<protein>
    <recommendedName>
        <fullName evidence="9">Transmembrane protein</fullName>
    </recommendedName>
</protein>
<evidence type="ECO:0000256" key="3">
    <source>
        <dbReference type="ARBA" id="ARBA00022692"/>
    </source>
</evidence>